<dbReference type="RefSeq" id="WP_009946332.1">
    <property type="nucleotide sequence ID" value="NZ_BAAAGS010000031.1"/>
</dbReference>
<protein>
    <recommendedName>
        <fullName evidence="5">Putative glutamate--cysteine ligase 2</fullName>
        <ecNumber evidence="5">6.3.2.2</ecNumber>
    </recommendedName>
    <alternativeName>
        <fullName evidence="5">Gamma-glutamylcysteine synthetase 2</fullName>
        <shortName evidence="5">GCS 2</shortName>
        <shortName evidence="5">Gamma-GCS 2</shortName>
    </alternativeName>
</protein>
<reference evidence="6 7" key="1">
    <citation type="journal article" date="2019" name="Int. J. Syst. Evol. Microbiol.">
        <title>The Global Catalogue of Microorganisms (GCM) 10K type strain sequencing project: providing services to taxonomists for standard genome sequencing and annotation.</title>
        <authorList>
            <consortium name="The Broad Institute Genomics Platform"/>
            <consortium name="The Broad Institute Genome Sequencing Center for Infectious Disease"/>
            <person name="Wu L."/>
            <person name="Ma J."/>
        </authorList>
    </citation>
    <scope>NUCLEOTIDE SEQUENCE [LARGE SCALE GENOMIC DNA]</scope>
    <source>
        <strain evidence="6 7">JCM 10303</strain>
    </source>
</reference>
<dbReference type="NCBIfam" id="TIGR02050">
    <property type="entry name" value="gshA_cyan_rel"/>
    <property type="match status" value="1"/>
</dbReference>
<evidence type="ECO:0000313" key="6">
    <source>
        <dbReference type="EMBL" id="GAA0539996.1"/>
    </source>
</evidence>
<dbReference type="GO" id="GO:0016874">
    <property type="term" value="F:ligase activity"/>
    <property type="evidence" value="ECO:0007669"/>
    <property type="project" value="UniProtKB-KW"/>
</dbReference>
<evidence type="ECO:0000256" key="3">
    <source>
        <dbReference type="ARBA" id="ARBA00022840"/>
    </source>
</evidence>
<dbReference type="EMBL" id="BAAAGS010000031">
    <property type="protein sequence ID" value="GAA0539996.1"/>
    <property type="molecule type" value="Genomic_DNA"/>
</dbReference>
<dbReference type="Proteomes" id="UP001500729">
    <property type="component" value="Unassembled WGS sequence"/>
</dbReference>
<dbReference type="InterPro" id="IPR006336">
    <property type="entry name" value="GCS2"/>
</dbReference>
<keyword evidence="2 5" id="KW-0547">Nucleotide-binding</keyword>
<keyword evidence="7" id="KW-1185">Reference proteome</keyword>
<sequence length="374" mass="40549">MLDLTLGVEEEFLLLDPGTLEPAAAADRFRAETDRGEVHRELAPAQIESATAVCRTLEELHHDLSGLRRALAADAAEQGYRLASVGVPPIGSAGPPPVTDSPRYRRMYETYGSIIEDQGVCGCHVHVGALDLETALVAGNHLRPWLPALLLLTTNSPFFRGGDTGYASWRTTLWSRWPAAGPPPVLTSARHYHYVVDCLLASGAVLDSGMLYWYARPSHRVPTLEVRVADAAATVDEAVLLAGLVRGLVGVALSDRPGPVRPVDDAVLRAACWCSAHHGLEGFSLDVGTGRLVPSWHLVDDLVEHVRPVLERYGDLDAVRALLAKLRENGSAARRQREVFRRHRDIGEVVEHVLVETVPDENAALPGRSISPSA</sequence>
<dbReference type="PANTHER" id="PTHR36510">
    <property type="entry name" value="GLUTAMATE--CYSTEINE LIGASE 2-RELATED"/>
    <property type="match status" value="1"/>
</dbReference>
<dbReference type="Pfam" id="PF04107">
    <property type="entry name" value="GCS2"/>
    <property type="match status" value="1"/>
</dbReference>
<dbReference type="InterPro" id="IPR050141">
    <property type="entry name" value="GCL_type2/YbdK_subfam"/>
</dbReference>
<dbReference type="Gene3D" id="3.30.590.20">
    <property type="match status" value="1"/>
</dbReference>
<comment type="similarity">
    <text evidence="5">Belongs to the glutamate--cysteine ligase type 2 family. YbdK subfamily.</text>
</comment>
<name>A0ABN1DCM1_SACER</name>
<dbReference type="EC" id="6.3.2.2" evidence="5"/>
<evidence type="ECO:0000256" key="4">
    <source>
        <dbReference type="ARBA" id="ARBA00048819"/>
    </source>
</evidence>
<dbReference type="PANTHER" id="PTHR36510:SF1">
    <property type="entry name" value="GLUTAMATE--CYSTEINE LIGASE 2-RELATED"/>
    <property type="match status" value="1"/>
</dbReference>
<accession>A0ABN1DCM1</accession>
<keyword evidence="1 5" id="KW-0436">Ligase</keyword>
<comment type="caution">
    <text evidence="6">The sequence shown here is derived from an EMBL/GenBank/DDBJ whole genome shotgun (WGS) entry which is preliminary data.</text>
</comment>
<evidence type="ECO:0000256" key="1">
    <source>
        <dbReference type="ARBA" id="ARBA00022598"/>
    </source>
</evidence>
<comment type="catalytic activity">
    <reaction evidence="4 5">
        <text>L-cysteine + L-glutamate + ATP = gamma-L-glutamyl-L-cysteine + ADP + phosphate + H(+)</text>
        <dbReference type="Rhea" id="RHEA:13285"/>
        <dbReference type="ChEBI" id="CHEBI:15378"/>
        <dbReference type="ChEBI" id="CHEBI:29985"/>
        <dbReference type="ChEBI" id="CHEBI:30616"/>
        <dbReference type="ChEBI" id="CHEBI:35235"/>
        <dbReference type="ChEBI" id="CHEBI:43474"/>
        <dbReference type="ChEBI" id="CHEBI:58173"/>
        <dbReference type="ChEBI" id="CHEBI:456216"/>
        <dbReference type="EC" id="6.3.2.2"/>
    </reaction>
</comment>
<evidence type="ECO:0000256" key="2">
    <source>
        <dbReference type="ARBA" id="ARBA00022741"/>
    </source>
</evidence>
<dbReference type="HAMAP" id="MF_01609">
    <property type="entry name" value="Glu_cys_ligase_2"/>
    <property type="match status" value="1"/>
</dbReference>
<evidence type="ECO:0000313" key="7">
    <source>
        <dbReference type="Proteomes" id="UP001500729"/>
    </source>
</evidence>
<comment type="function">
    <text evidence="5">ATP-dependent carboxylate-amine ligase which exhibits weak glutamate--cysteine ligase activity.</text>
</comment>
<proteinExistence type="inferred from homology"/>
<dbReference type="InterPro" id="IPR014746">
    <property type="entry name" value="Gln_synth/guanido_kin_cat_dom"/>
</dbReference>
<organism evidence="6 7">
    <name type="scientific">Saccharopolyspora erythraea</name>
    <name type="common">Streptomyces erythraeus</name>
    <dbReference type="NCBI Taxonomy" id="1836"/>
    <lineage>
        <taxon>Bacteria</taxon>
        <taxon>Bacillati</taxon>
        <taxon>Actinomycetota</taxon>
        <taxon>Actinomycetes</taxon>
        <taxon>Pseudonocardiales</taxon>
        <taxon>Pseudonocardiaceae</taxon>
        <taxon>Saccharopolyspora</taxon>
    </lineage>
</organism>
<dbReference type="NCBIfam" id="NF010041">
    <property type="entry name" value="PRK13517.1-1"/>
    <property type="match status" value="1"/>
</dbReference>
<keyword evidence="3 5" id="KW-0067">ATP-binding</keyword>
<evidence type="ECO:0000256" key="5">
    <source>
        <dbReference type="HAMAP-Rule" id="MF_01609"/>
    </source>
</evidence>
<dbReference type="SUPFAM" id="SSF55931">
    <property type="entry name" value="Glutamine synthetase/guanido kinase"/>
    <property type="match status" value="1"/>
</dbReference>
<gene>
    <name evidence="6" type="ORF">GCM10009533_43860</name>
</gene>
<dbReference type="InterPro" id="IPR011793">
    <property type="entry name" value="YbdK"/>
</dbReference>